<dbReference type="AlphaFoldDB" id="A0A2T4H5A4"/>
<protein>
    <submittedName>
        <fullName evidence="1">Uncharacterized protein</fullName>
    </submittedName>
</protein>
<sequence length="98" mass="10805">MAFSCENPFRLLVLTVAIGQSSKEAYAVDHLTARIDREGEAPNLDIANVHNVDSRVSRDHIDKLEPANVPMKLLDLIFYACELLPCLASNHRGRSSSG</sequence>
<dbReference type="Proteomes" id="UP000241587">
    <property type="component" value="Unassembled WGS sequence"/>
</dbReference>
<gene>
    <name evidence="1" type="ORF">FCULG_00011445</name>
</gene>
<evidence type="ECO:0000313" key="1">
    <source>
        <dbReference type="EMBL" id="PTD10979.1"/>
    </source>
</evidence>
<reference evidence="1 2" key="1">
    <citation type="submission" date="2018-02" db="EMBL/GenBank/DDBJ databases">
        <title>Fusarium culmorum secondary metabolites in fungal-bacterial-plant interactions.</title>
        <authorList>
            <person name="Schmidt R."/>
        </authorList>
    </citation>
    <scope>NUCLEOTIDE SEQUENCE [LARGE SCALE GENOMIC DNA]</scope>
    <source>
        <strain evidence="1 2">PV</strain>
    </source>
</reference>
<keyword evidence="2" id="KW-1185">Reference proteome</keyword>
<evidence type="ECO:0000313" key="2">
    <source>
        <dbReference type="Proteomes" id="UP000241587"/>
    </source>
</evidence>
<name>A0A2T4H5A4_FUSCU</name>
<comment type="caution">
    <text evidence="1">The sequence shown here is derived from an EMBL/GenBank/DDBJ whole genome shotgun (WGS) entry which is preliminary data.</text>
</comment>
<organism evidence="1 2">
    <name type="scientific">Fusarium culmorum</name>
    <dbReference type="NCBI Taxonomy" id="5516"/>
    <lineage>
        <taxon>Eukaryota</taxon>
        <taxon>Fungi</taxon>
        <taxon>Dikarya</taxon>
        <taxon>Ascomycota</taxon>
        <taxon>Pezizomycotina</taxon>
        <taxon>Sordariomycetes</taxon>
        <taxon>Hypocreomycetidae</taxon>
        <taxon>Hypocreales</taxon>
        <taxon>Nectriaceae</taxon>
        <taxon>Fusarium</taxon>
    </lineage>
</organism>
<proteinExistence type="predicted"/>
<accession>A0A2T4H5A4</accession>
<dbReference type="EMBL" id="PVEM01000002">
    <property type="protein sequence ID" value="PTD10979.1"/>
    <property type="molecule type" value="Genomic_DNA"/>
</dbReference>